<dbReference type="InterPro" id="IPR035932">
    <property type="entry name" value="HflD-like_sf"/>
</dbReference>
<gene>
    <name evidence="4 5" type="primary">hflD</name>
    <name evidence="5" type="ORF">G3R48_07460</name>
</gene>
<reference evidence="5 6" key="1">
    <citation type="submission" date="2020-02" db="EMBL/GenBank/DDBJ databases">
        <title>Shewanella WXL01 sp. nov., a marine bacterium isolated from green algae in Luhuitou Fringing Reef (Northern South China Sea).</title>
        <authorList>
            <person name="Wang X."/>
        </authorList>
    </citation>
    <scope>NUCLEOTIDE SEQUENCE [LARGE SCALE GENOMIC DNA]</scope>
    <source>
        <strain evidence="5 6">MCCC 1A01895</strain>
    </source>
</reference>
<dbReference type="InterPro" id="IPR007451">
    <property type="entry name" value="HflD"/>
</dbReference>
<dbReference type="NCBIfam" id="NF001246">
    <property type="entry name" value="PRK00218.1-2"/>
    <property type="match status" value="1"/>
</dbReference>
<comment type="caution">
    <text evidence="5">The sequence shown here is derived from an EMBL/GenBank/DDBJ whole genome shotgun (WGS) entry which is preliminary data.</text>
</comment>
<comment type="subcellular location">
    <subcellularLocation>
        <location evidence="4">Cytoplasm</location>
    </subcellularLocation>
    <subcellularLocation>
        <location evidence="4">Cell membrane</location>
        <topology evidence="4">Peripheral membrane protein</topology>
        <orientation evidence="4">Cytoplasmic side</orientation>
    </subcellularLocation>
</comment>
<evidence type="ECO:0000313" key="5">
    <source>
        <dbReference type="EMBL" id="MBR9727822.1"/>
    </source>
</evidence>
<evidence type="ECO:0000256" key="4">
    <source>
        <dbReference type="HAMAP-Rule" id="MF_00695"/>
    </source>
</evidence>
<dbReference type="NCBIfam" id="NF001248">
    <property type="entry name" value="PRK00218.1-4"/>
    <property type="match status" value="1"/>
</dbReference>
<dbReference type="Pfam" id="PF04356">
    <property type="entry name" value="DUF489"/>
    <property type="match status" value="1"/>
</dbReference>
<accession>A0ABS5I1C9</accession>
<evidence type="ECO:0000313" key="6">
    <source>
        <dbReference type="Proteomes" id="UP000811844"/>
    </source>
</evidence>
<name>A0ABS5I1C9_9GAMM</name>
<keyword evidence="1 4" id="KW-1003">Cell membrane</keyword>
<dbReference type="PANTHER" id="PTHR38100:SF1">
    <property type="entry name" value="HIGH FREQUENCY LYSOGENIZATION PROTEIN HFLD"/>
    <property type="match status" value="1"/>
</dbReference>
<dbReference type="RefSeq" id="WP_153663700.1">
    <property type="nucleotide sequence ID" value="NZ_JAAIKR010000005.1"/>
</dbReference>
<keyword evidence="3 4" id="KW-0472">Membrane</keyword>
<dbReference type="SUPFAM" id="SSF101322">
    <property type="entry name" value="YcfC-like"/>
    <property type="match status" value="1"/>
</dbReference>
<evidence type="ECO:0000256" key="3">
    <source>
        <dbReference type="ARBA" id="ARBA00023136"/>
    </source>
</evidence>
<evidence type="ECO:0000256" key="2">
    <source>
        <dbReference type="ARBA" id="ARBA00022490"/>
    </source>
</evidence>
<dbReference type="Proteomes" id="UP000811844">
    <property type="component" value="Unassembled WGS sequence"/>
</dbReference>
<proteinExistence type="inferred from homology"/>
<keyword evidence="2 4" id="KW-0963">Cytoplasm</keyword>
<evidence type="ECO:0000256" key="1">
    <source>
        <dbReference type="ARBA" id="ARBA00022475"/>
    </source>
</evidence>
<dbReference type="HAMAP" id="MF_00695">
    <property type="entry name" value="HflD_protein"/>
    <property type="match status" value="1"/>
</dbReference>
<dbReference type="PANTHER" id="PTHR38100">
    <property type="entry name" value="HIGH FREQUENCY LYSOGENIZATION PROTEIN HFLD"/>
    <property type="match status" value="1"/>
</dbReference>
<sequence>MGKNASDTNLFERTMAFAGILHAIGQVQYLARHGESDTDALAASLKTIIVTDPDSIADIYPDQAMLNKGYQLIQNQLGDGNNKDVETTRYLVGILALERKLTRSADGLGMLGERINQVHRQLHHFEITDEQVLSNFASIYSDIISALGPKLQISGNPAFLKQTHVQHKIRALLLAAMRSAVLWRQLGGKRRHLVFARRAIFEMAKKIQNNH</sequence>
<comment type="similarity">
    <text evidence="4">Belongs to the HflD family.</text>
</comment>
<protein>
    <recommendedName>
        <fullName evidence="4">High frequency lysogenization protein HflD homolog</fullName>
    </recommendedName>
</protein>
<dbReference type="Gene3D" id="1.10.3890.10">
    <property type="entry name" value="HflD-like"/>
    <property type="match status" value="1"/>
</dbReference>
<organism evidence="5 6">
    <name type="scientific">Shewanella intestini</name>
    <dbReference type="NCBI Taxonomy" id="2017544"/>
    <lineage>
        <taxon>Bacteria</taxon>
        <taxon>Pseudomonadati</taxon>
        <taxon>Pseudomonadota</taxon>
        <taxon>Gammaproteobacteria</taxon>
        <taxon>Alteromonadales</taxon>
        <taxon>Shewanellaceae</taxon>
        <taxon>Shewanella</taxon>
    </lineage>
</organism>
<keyword evidence="6" id="KW-1185">Reference proteome</keyword>
<dbReference type="EMBL" id="JAAIKR010000005">
    <property type="protein sequence ID" value="MBR9727822.1"/>
    <property type="molecule type" value="Genomic_DNA"/>
</dbReference>